<evidence type="ECO:0000256" key="1">
    <source>
        <dbReference type="RuleBase" id="RU362001"/>
    </source>
</evidence>
<organism evidence="2 3">
    <name type="scientific">Ornithinibacillus halotolerans</name>
    <dbReference type="NCBI Taxonomy" id="1274357"/>
    <lineage>
        <taxon>Bacteria</taxon>
        <taxon>Bacillati</taxon>
        <taxon>Bacillota</taxon>
        <taxon>Bacilli</taxon>
        <taxon>Bacillales</taxon>
        <taxon>Bacillaceae</taxon>
        <taxon>Ornithinibacillus</taxon>
    </lineage>
</organism>
<comment type="similarity">
    <text evidence="1">Belongs to the WXG100 family.</text>
</comment>
<sequence>MANIRVTPEVLSGQGKDLQTFATELQDILGLIDNKVQEINDGWDGLAEGAYLEMYENLKQSLDQFPVLVDNLGQATVSAADAFSNVDETLQTNFRG</sequence>
<gene>
    <name evidence="2" type="ORF">GCM10008025_23860</name>
</gene>
<evidence type="ECO:0000313" key="2">
    <source>
        <dbReference type="EMBL" id="GGA79683.1"/>
    </source>
</evidence>
<dbReference type="Pfam" id="PF06013">
    <property type="entry name" value="WXG100"/>
    <property type="match status" value="1"/>
</dbReference>
<dbReference type="Proteomes" id="UP000613512">
    <property type="component" value="Unassembled WGS sequence"/>
</dbReference>
<proteinExistence type="inferred from homology"/>
<comment type="caution">
    <text evidence="2">The sequence shown here is derived from an EMBL/GenBank/DDBJ whole genome shotgun (WGS) entry which is preliminary data.</text>
</comment>
<dbReference type="EMBL" id="BMEY01000011">
    <property type="protein sequence ID" value="GGA79683.1"/>
    <property type="molecule type" value="Genomic_DNA"/>
</dbReference>
<dbReference type="Gene3D" id="1.10.287.1060">
    <property type="entry name" value="ESAT-6-like"/>
    <property type="match status" value="1"/>
</dbReference>
<accession>A0A916WA77</accession>
<evidence type="ECO:0000313" key="3">
    <source>
        <dbReference type="Proteomes" id="UP000613512"/>
    </source>
</evidence>
<reference evidence="2" key="1">
    <citation type="journal article" date="2014" name="Int. J. Syst. Evol. Microbiol.">
        <title>Complete genome sequence of Corynebacterium casei LMG S-19264T (=DSM 44701T), isolated from a smear-ripened cheese.</title>
        <authorList>
            <consortium name="US DOE Joint Genome Institute (JGI-PGF)"/>
            <person name="Walter F."/>
            <person name="Albersmeier A."/>
            <person name="Kalinowski J."/>
            <person name="Ruckert C."/>
        </authorList>
    </citation>
    <scope>NUCLEOTIDE SEQUENCE</scope>
    <source>
        <strain evidence="2">CGMCC 1.12408</strain>
    </source>
</reference>
<dbReference type="RefSeq" id="WP_188384891.1">
    <property type="nucleotide sequence ID" value="NZ_BMEY01000011.1"/>
</dbReference>
<dbReference type="SUPFAM" id="SSF140453">
    <property type="entry name" value="EsxAB dimer-like"/>
    <property type="match status" value="1"/>
</dbReference>
<protein>
    <recommendedName>
        <fullName evidence="1">ESAT-6-like protein</fullName>
    </recommendedName>
</protein>
<dbReference type="InterPro" id="IPR036689">
    <property type="entry name" value="ESAT-6-like_sf"/>
</dbReference>
<reference evidence="2" key="2">
    <citation type="submission" date="2020-09" db="EMBL/GenBank/DDBJ databases">
        <authorList>
            <person name="Sun Q."/>
            <person name="Zhou Y."/>
        </authorList>
    </citation>
    <scope>NUCLEOTIDE SEQUENCE</scope>
    <source>
        <strain evidence="2">CGMCC 1.12408</strain>
    </source>
</reference>
<dbReference type="AlphaFoldDB" id="A0A916WA77"/>
<name>A0A916WA77_9BACI</name>
<dbReference type="InterPro" id="IPR010310">
    <property type="entry name" value="T7SS_ESAT-6-like"/>
</dbReference>
<keyword evidence="3" id="KW-1185">Reference proteome</keyword>
<dbReference type="NCBIfam" id="TIGR03930">
    <property type="entry name" value="WXG100_ESAT6"/>
    <property type="match status" value="1"/>
</dbReference>